<dbReference type="OrthoDB" id="10252235at2759"/>
<evidence type="ECO:0000259" key="6">
    <source>
        <dbReference type="Pfam" id="PF02872"/>
    </source>
</evidence>
<dbReference type="InterPro" id="IPR008334">
    <property type="entry name" value="5'-Nucleotdase_C"/>
</dbReference>
<reference evidence="7 8" key="1">
    <citation type="journal article" date="2015" name="Plant Cell">
        <title>Oil accumulation by the oleaginous diatom Fistulifera solaris as revealed by the genome and transcriptome.</title>
        <authorList>
            <person name="Tanaka T."/>
            <person name="Maeda Y."/>
            <person name="Veluchamy A."/>
            <person name="Tanaka M."/>
            <person name="Abida H."/>
            <person name="Marechal E."/>
            <person name="Bowler C."/>
            <person name="Muto M."/>
            <person name="Sunaga Y."/>
            <person name="Tanaka M."/>
            <person name="Yoshino T."/>
            <person name="Taniguchi T."/>
            <person name="Fukuda Y."/>
            <person name="Nemoto M."/>
            <person name="Matsumoto M."/>
            <person name="Wong P.S."/>
            <person name="Aburatani S."/>
            <person name="Fujibuchi W."/>
        </authorList>
    </citation>
    <scope>NUCLEOTIDE SEQUENCE [LARGE SCALE GENOMIC DNA]</scope>
    <source>
        <strain evidence="7 8">JPCC DA0580</strain>
    </source>
</reference>
<feature type="domain" description="Calcineurin-like phosphoesterase" evidence="5">
    <location>
        <begin position="30"/>
        <end position="272"/>
    </location>
</feature>
<evidence type="ECO:0000313" key="7">
    <source>
        <dbReference type="EMBL" id="GAX24039.1"/>
    </source>
</evidence>
<keyword evidence="3" id="KW-0547">Nucleotide-binding</keyword>
<evidence type="ECO:0000259" key="5">
    <source>
        <dbReference type="Pfam" id="PF00149"/>
    </source>
</evidence>
<comment type="caution">
    <text evidence="7">The sequence shown here is derived from an EMBL/GenBank/DDBJ whole genome shotgun (WGS) entry which is preliminary data.</text>
</comment>
<name>A0A1Z5KCP8_FISSO</name>
<dbReference type="Pfam" id="PF00149">
    <property type="entry name" value="Metallophos"/>
    <property type="match status" value="1"/>
</dbReference>
<dbReference type="Gene3D" id="3.90.780.10">
    <property type="entry name" value="5'-Nucleotidase, C-terminal domain"/>
    <property type="match status" value="1"/>
</dbReference>
<dbReference type="PROSITE" id="PS00786">
    <property type="entry name" value="5_NUCLEOTIDASE_2"/>
    <property type="match status" value="1"/>
</dbReference>
<proteinExistence type="inferred from homology"/>
<evidence type="ECO:0000256" key="3">
    <source>
        <dbReference type="RuleBase" id="RU362119"/>
    </source>
</evidence>
<feature type="region of interest" description="Disordered" evidence="4">
    <location>
        <begin position="617"/>
        <end position="649"/>
    </location>
</feature>
<keyword evidence="3" id="KW-0378">Hydrolase</keyword>
<dbReference type="GO" id="GO:0009166">
    <property type="term" value="P:nucleotide catabolic process"/>
    <property type="evidence" value="ECO:0007669"/>
    <property type="project" value="InterPro"/>
</dbReference>
<dbReference type="SUPFAM" id="SSF56300">
    <property type="entry name" value="Metallo-dependent phosphatases"/>
    <property type="match status" value="1"/>
</dbReference>
<evidence type="ECO:0000256" key="1">
    <source>
        <dbReference type="ARBA" id="ARBA00006654"/>
    </source>
</evidence>
<keyword evidence="8" id="KW-1185">Reference proteome</keyword>
<dbReference type="GO" id="GO:0008768">
    <property type="term" value="F:UDP-sugar diphosphatase activity"/>
    <property type="evidence" value="ECO:0007669"/>
    <property type="project" value="TreeGrafter"/>
</dbReference>
<dbReference type="InterPro" id="IPR006179">
    <property type="entry name" value="5_nucleotidase/apyrase"/>
</dbReference>
<accession>A0A1Z5KCP8</accession>
<dbReference type="PRINTS" id="PR01607">
    <property type="entry name" value="APYRASEFAMLY"/>
</dbReference>
<dbReference type="PANTHER" id="PTHR11575">
    <property type="entry name" value="5'-NUCLEOTIDASE-RELATED"/>
    <property type="match status" value="1"/>
</dbReference>
<protein>
    <recommendedName>
        <fullName evidence="9">5'-nucleotidase</fullName>
    </recommendedName>
</protein>
<dbReference type="SUPFAM" id="SSF55816">
    <property type="entry name" value="5'-nucleotidase (syn. UDP-sugar hydrolase), C-terminal domain"/>
    <property type="match status" value="1"/>
</dbReference>
<evidence type="ECO:0000256" key="2">
    <source>
        <dbReference type="ARBA" id="ARBA00022729"/>
    </source>
</evidence>
<dbReference type="EMBL" id="BDSP01000205">
    <property type="protein sequence ID" value="GAX24039.1"/>
    <property type="molecule type" value="Genomic_DNA"/>
</dbReference>
<keyword evidence="2" id="KW-0732">Signal</keyword>
<dbReference type="Proteomes" id="UP000198406">
    <property type="component" value="Unassembled WGS sequence"/>
</dbReference>
<dbReference type="Pfam" id="PF02872">
    <property type="entry name" value="5_nucleotid_C"/>
    <property type="match status" value="1"/>
</dbReference>
<comment type="similarity">
    <text evidence="1 3">Belongs to the 5'-nucleotidase family.</text>
</comment>
<dbReference type="AlphaFoldDB" id="A0A1Z5KCP8"/>
<dbReference type="GO" id="GO:0000166">
    <property type="term" value="F:nucleotide binding"/>
    <property type="evidence" value="ECO:0007669"/>
    <property type="project" value="UniProtKB-KW"/>
</dbReference>
<dbReference type="InterPro" id="IPR004843">
    <property type="entry name" value="Calcineurin-like_PHP"/>
</dbReference>
<sequence length="702" mass="73974">MFRSVAVLALVGCARPPMMTTTRAQFTLDILHVNDHHSHLAEETFEIDATALPEGVVLPAEAESGGVVVTYGGFPRLVSYIQQVQNASTADGLVKLHAGDAITGTLFYSLYKGKADAEMMNYVCFDALTLGNHEFDDGDASLATFIGYLQNIDNTTCEMPTPVLSANLQPGPNSPLQGLVAPYTIYQVGEEQVGIISITTSITMTSSSPDEGTVVTEERTAAEEAVAELTSMGINKIILLTHIGYTDGLSTDDFDLATIDGVDIIVGGHSHSLLADPTEVALLGDVDGPYPTAQVRETDNGQVCIVQAWEYGHGLGVLSVEFDDAGVVTSCTGSPRFPFDAATYNPVLDSDSTSSLTAYLQSLNVFVAVDPHPETAAALEVYLAGVDAFGNVTLATVPEPGICYERVPGDGRSQICTAEDTIAQGGGACNLVAQAFLDQVPSADIAIQNAGGCRTDIFPGDFKVVDAVNMLPFANTMVTLEVTGAEIELVLNQAINASALSGISTGAYPYAAGIRFDVDVTQGFPNFVSNLEVNIKLASDTWEPIDPEATYTVVTNSFIASGQDNYLAFGEISEDLVTDQFLEYSQVFIEYATKMEVLEDPPLETYSTQSFIAGAPSDVESPVEAPAGAPAPAETPIDGETPVAVESPTQVPASLPVEVPADMPIVAPVESPVTVPTSSSTFTFRGLLTMGLTGATAWAFML</sequence>
<organism evidence="7 8">
    <name type="scientific">Fistulifera solaris</name>
    <name type="common">Oleaginous diatom</name>
    <dbReference type="NCBI Taxonomy" id="1519565"/>
    <lineage>
        <taxon>Eukaryota</taxon>
        <taxon>Sar</taxon>
        <taxon>Stramenopiles</taxon>
        <taxon>Ochrophyta</taxon>
        <taxon>Bacillariophyta</taxon>
        <taxon>Bacillariophyceae</taxon>
        <taxon>Bacillariophycidae</taxon>
        <taxon>Naviculales</taxon>
        <taxon>Naviculaceae</taxon>
        <taxon>Fistulifera</taxon>
    </lineage>
</organism>
<feature type="compositionally biased region" description="Low complexity" evidence="4">
    <location>
        <begin position="620"/>
        <end position="636"/>
    </location>
</feature>
<dbReference type="GO" id="GO:0046872">
    <property type="term" value="F:metal ion binding"/>
    <property type="evidence" value="ECO:0007669"/>
    <property type="project" value="InterPro"/>
</dbReference>
<evidence type="ECO:0000256" key="4">
    <source>
        <dbReference type="SAM" id="MobiDB-lite"/>
    </source>
</evidence>
<dbReference type="InterPro" id="IPR006146">
    <property type="entry name" value="5'-Nucleotdase_CS"/>
</dbReference>
<dbReference type="Gene3D" id="3.60.21.10">
    <property type="match status" value="1"/>
</dbReference>
<dbReference type="PANTHER" id="PTHR11575:SF24">
    <property type="entry name" value="5'-NUCLEOTIDASE"/>
    <property type="match status" value="1"/>
</dbReference>
<gene>
    <name evidence="7" type="ORF">FisN_26Lh177</name>
</gene>
<feature type="domain" description="5'-Nucleotidase C-terminal" evidence="6">
    <location>
        <begin position="426"/>
        <end position="570"/>
    </location>
</feature>
<dbReference type="GO" id="GO:0008253">
    <property type="term" value="F:5'-nucleotidase activity"/>
    <property type="evidence" value="ECO:0007669"/>
    <property type="project" value="TreeGrafter"/>
</dbReference>
<dbReference type="InParanoid" id="A0A1Z5KCP8"/>
<dbReference type="InterPro" id="IPR036907">
    <property type="entry name" value="5'-Nucleotdase_C_sf"/>
</dbReference>
<evidence type="ECO:0008006" key="9">
    <source>
        <dbReference type="Google" id="ProtNLM"/>
    </source>
</evidence>
<evidence type="ECO:0000313" key="8">
    <source>
        <dbReference type="Proteomes" id="UP000198406"/>
    </source>
</evidence>
<dbReference type="InterPro" id="IPR029052">
    <property type="entry name" value="Metallo-depent_PP-like"/>
</dbReference>